<gene>
    <name evidence="2" type="ORF">PPACK8108_LOCUS21031</name>
</gene>
<protein>
    <submittedName>
        <fullName evidence="2">Expressed protein</fullName>
    </submittedName>
</protein>
<proteinExistence type="predicted"/>
<feature type="region of interest" description="Disordered" evidence="1">
    <location>
        <begin position="363"/>
        <end position="387"/>
    </location>
</feature>
<accession>A0AAV0BJ79</accession>
<feature type="compositionally biased region" description="Polar residues" evidence="1">
    <location>
        <begin position="478"/>
        <end position="501"/>
    </location>
</feature>
<feature type="region of interest" description="Disordered" evidence="1">
    <location>
        <begin position="471"/>
        <end position="501"/>
    </location>
</feature>
<keyword evidence="3" id="KW-1185">Reference proteome</keyword>
<evidence type="ECO:0000313" key="3">
    <source>
        <dbReference type="Proteomes" id="UP001153365"/>
    </source>
</evidence>
<feature type="compositionally biased region" description="Polar residues" evidence="1">
    <location>
        <begin position="328"/>
        <end position="338"/>
    </location>
</feature>
<name>A0AAV0BJ79_PHAPC</name>
<dbReference type="Proteomes" id="UP001153365">
    <property type="component" value="Unassembled WGS sequence"/>
</dbReference>
<sequence>MVVVSIRPKKGNCARFYPHSGYLGLSPVVLSGNVITRLEEDLEPVQASKIIVRVRCYESIGNSASTSSRPESNSSITNPHHPPSSSSSSSSSSHKSTVSILWQTEKIVWDAHHTSSAIPHSYGNSDDETFCQPIGDSIHPWRLTIPVLAVQPNKGGNALGSITYKNWRTWWSLEAVIYHQPMGNYGNKILKSYQLHLPNYYNSHQRSREHLLSTNSLNLPDHQQQQQHSENQISNKTQLQSTTSYGLRYSIESPTCLACGDQARLSISISYPNQPRSSSVCTPSQPRVSIKRVSVCLVRTISTESVSSNPEDQSEHLSKPRWKLRRIGNNSQSLTRSTKSIRTFKSRLTSTVQSNILEADFQIGKASNDSDQHNSSRKDPNNSNLLTQSSSTLRQSILITVPQQKSRFHYSIGETCQSGLASVNYAFVFKIVLKTKLGSYETIELSPIEVKISSVSTRELKMAIDHLNKHYASKDPTTDNQNSSLEPRAQESFTSNSSSPTVTMLLSPQVPLTQTSSEPLIPSSFSYMNGELLSSPSSSSVAPMMNKESSEIESLSVIGNGKATEKSSKSLVVEYCENQMLASSSMEKESKTKAEDIMEAVDFIKINETVSPSILLMSSSTSFSSLDLSDSKKLLVK</sequence>
<feature type="region of interest" description="Disordered" evidence="1">
    <location>
        <begin position="304"/>
        <end position="338"/>
    </location>
</feature>
<organism evidence="2 3">
    <name type="scientific">Phakopsora pachyrhizi</name>
    <name type="common">Asian soybean rust disease fungus</name>
    <dbReference type="NCBI Taxonomy" id="170000"/>
    <lineage>
        <taxon>Eukaryota</taxon>
        <taxon>Fungi</taxon>
        <taxon>Dikarya</taxon>
        <taxon>Basidiomycota</taxon>
        <taxon>Pucciniomycotina</taxon>
        <taxon>Pucciniomycetes</taxon>
        <taxon>Pucciniales</taxon>
        <taxon>Phakopsoraceae</taxon>
        <taxon>Phakopsora</taxon>
    </lineage>
</organism>
<feature type="compositionally biased region" description="Low complexity" evidence="1">
    <location>
        <begin position="72"/>
        <end position="93"/>
    </location>
</feature>
<comment type="caution">
    <text evidence="2">The sequence shown here is derived from an EMBL/GenBank/DDBJ whole genome shotgun (WGS) entry which is preliminary data.</text>
</comment>
<dbReference type="AlphaFoldDB" id="A0AAV0BJ79"/>
<feature type="compositionally biased region" description="Polar residues" evidence="1">
    <location>
        <begin position="62"/>
        <end position="71"/>
    </location>
</feature>
<feature type="region of interest" description="Disordered" evidence="1">
    <location>
        <begin position="62"/>
        <end position="93"/>
    </location>
</feature>
<feature type="compositionally biased region" description="Basic and acidic residues" evidence="1">
    <location>
        <begin position="368"/>
        <end position="380"/>
    </location>
</feature>
<evidence type="ECO:0000313" key="2">
    <source>
        <dbReference type="EMBL" id="CAH7686387.1"/>
    </source>
</evidence>
<evidence type="ECO:0000256" key="1">
    <source>
        <dbReference type="SAM" id="MobiDB-lite"/>
    </source>
</evidence>
<reference evidence="2" key="1">
    <citation type="submission" date="2022-06" db="EMBL/GenBank/DDBJ databases">
        <authorList>
            <consortium name="SYNGENTA / RWTH Aachen University"/>
        </authorList>
    </citation>
    <scope>NUCLEOTIDE SEQUENCE</scope>
</reference>
<dbReference type="EMBL" id="CALTRL010005790">
    <property type="protein sequence ID" value="CAH7686387.1"/>
    <property type="molecule type" value="Genomic_DNA"/>
</dbReference>